<dbReference type="EMBL" id="BAAFRS010000139">
    <property type="protein sequence ID" value="GAB1223230.1"/>
    <property type="molecule type" value="Genomic_DNA"/>
</dbReference>
<protein>
    <recommendedName>
        <fullName evidence="3">TFIIB-type domain-containing protein</fullName>
    </recommendedName>
</protein>
<organism evidence="1 2">
    <name type="scientific">Entamoeba nuttalli</name>
    <dbReference type="NCBI Taxonomy" id="412467"/>
    <lineage>
        <taxon>Eukaryota</taxon>
        <taxon>Amoebozoa</taxon>
        <taxon>Evosea</taxon>
        <taxon>Archamoebae</taxon>
        <taxon>Mastigamoebida</taxon>
        <taxon>Entamoebidae</taxon>
        <taxon>Entamoeba</taxon>
    </lineage>
</organism>
<evidence type="ECO:0000313" key="1">
    <source>
        <dbReference type="EMBL" id="GAB1223230.1"/>
    </source>
</evidence>
<gene>
    <name evidence="1" type="ORF">ENUP19_0139G0017</name>
</gene>
<evidence type="ECO:0000313" key="2">
    <source>
        <dbReference type="Proteomes" id="UP001628156"/>
    </source>
</evidence>
<reference evidence="1 2" key="1">
    <citation type="journal article" date="2019" name="PLoS Negl. Trop. Dis.">
        <title>Whole genome sequencing of Entamoeba nuttalli reveals mammalian host-related molecular signatures and a novel octapeptide-repeat surface protein.</title>
        <authorList>
            <person name="Tanaka M."/>
            <person name="Makiuchi T."/>
            <person name="Komiyama T."/>
            <person name="Shiina T."/>
            <person name="Osaki K."/>
            <person name="Tachibana H."/>
        </authorList>
    </citation>
    <scope>NUCLEOTIDE SEQUENCE [LARGE SCALE GENOMIC DNA]</scope>
    <source>
        <strain evidence="1 2">P19-061405</strain>
    </source>
</reference>
<comment type="caution">
    <text evidence="1">The sequence shown here is derived from an EMBL/GenBank/DDBJ whole genome shotgun (WGS) entry which is preliminary data.</text>
</comment>
<accession>A0ABQ0DK46</accession>
<proteinExistence type="predicted"/>
<name>A0ABQ0DK46_9EUKA</name>
<evidence type="ECO:0008006" key="3">
    <source>
        <dbReference type="Google" id="ProtNLM"/>
    </source>
</evidence>
<sequence>MSDNSICPVCGGSKIDKSDIGQLVCLQCGNIITAYSLKIDKEFENNDKTDISSKPMPTRRIVKTGAGLNKRLRIIKKKIELKEKLKMRCVLEKRAVSRDDSYFTSLQKISYVYCEVMAKFYEVDVQEALKYIREQIIQFKGYSEDPTDLINQRLAKLKSYENQLKKYKIKDKIETYLKKKKVLAEHLNKKKDLQIKKEESLSGEESENIDKLLGEEGLQNVEKLLNGEESENVEKLLNGEGLFNKLNEESPEDNESNWLEQEYLKYSDVTESQNTINTYSEKEYEVFKNSLISSIEDPFIKEALIRNMNSNELFKQYSKPIKRLDEKYKLTGDIIVDTIEKYRRGKIVLNKKLSSEFPLFSTYVALFRCGQKIPYQIFFRDVVNQRLPIFSNLTIIESLRSDHKFGNFIFNSFGQYMVDSSCFTRRFEYWNFHYNIGGPFLSVEESMKCYINELDIPEGFYDLAMILYNSLNQSHPSVYAFMSFIFLAVRFLTLGWDKIDDNYFANKYIHKYSYCCGNILVSNCHEIELLNERGKIEQLIDAMTSSNVSFQKKIQQTQLKNVPLYHIIENWKRKTRGLENISFRSLDDVLENELDQEFINDVESFEGSGGESEGNADIIEPDIEGESIKLSEEGESIKLSEEGENDEDIKGLVTGYFIQDLESSISEKRLRPVKIKKELKEKSNIIKEIKEWFGIDESKEIESLFKPIGYNSINKSIDSNQTEQNINNSLKDKDISSNKHSTKLKITKILTKCYSSLIASISYEQTRKKSYIPSPTNVHEQENLFRAFFDFDNSNPPPSFKISFKPIQTEFDEITVDEQQTAMLSVRSLMGKEYFQIAESFEYKPFEFSSVEMIFLEVMARKLSVSCETLFSNVVRRWYQLEKSFIYPCVNIKRKDLSHIYHSSEKLVKTVFDK</sequence>
<dbReference type="Proteomes" id="UP001628156">
    <property type="component" value="Unassembled WGS sequence"/>
</dbReference>
<keyword evidence="2" id="KW-1185">Reference proteome</keyword>